<evidence type="ECO:0000259" key="4">
    <source>
        <dbReference type="Pfam" id="PF12850"/>
    </source>
</evidence>
<reference evidence="5" key="1">
    <citation type="journal article" date="2021" name="PeerJ">
        <title>Extensive microbial diversity within the chicken gut microbiome revealed by metagenomics and culture.</title>
        <authorList>
            <person name="Gilroy R."/>
            <person name="Ravi A."/>
            <person name="Getino M."/>
            <person name="Pursley I."/>
            <person name="Horton D.L."/>
            <person name="Alikhan N.F."/>
            <person name="Baker D."/>
            <person name="Gharbi K."/>
            <person name="Hall N."/>
            <person name="Watson M."/>
            <person name="Adriaenssens E.M."/>
            <person name="Foster-Nyarko E."/>
            <person name="Jarju S."/>
            <person name="Secka A."/>
            <person name="Antonio M."/>
            <person name="Oren A."/>
            <person name="Chaudhuri R.R."/>
            <person name="La Ragione R."/>
            <person name="Hildebrand F."/>
            <person name="Pallen M.J."/>
        </authorList>
    </citation>
    <scope>NUCLEOTIDE SEQUENCE</scope>
    <source>
        <strain evidence="5">ChiGjej1B1-1692</strain>
    </source>
</reference>
<dbReference type="Proteomes" id="UP000823894">
    <property type="component" value="Unassembled WGS sequence"/>
</dbReference>
<dbReference type="PANTHER" id="PTHR43165">
    <property type="entry name" value="METALLOPHOSPHOESTERASE"/>
    <property type="match status" value="1"/>
</dbReference>
<evidence type="ECO:0000313" key="5">
    <source>
        <dbReference type="EMBL" id="HJC37925.1"/>
    </source>
</evidence>
<name>A0A9D2NV27_9FIRM</name>
<dbReference type="InterPro" id="IPR024654">
    <property type="entry name" value="Calcineurin-like_PHP_lpxH"/>
</dbReference>
<dbReference type="Pfam" id="PF12850">
    <property type="entry name" value="Metallophos_2"/>
    <property type="match status" value="1"/>
</dbReference>
<evidence type="ECO:0000256" key="1">
    <source>
        <dbReference type="ARBA" id="ARBA00008950"/>
    </source>
</evidence>
<comment type="similarity">
    <text evidence="1 2">Belongs to the metallophosphoesterase superfamily. YfcE family.</text>
</comment>
<feature type="domain" description="Calcineurin-like phosphoesterase" evidence="4">
    <location>
        <begin position="1"/>
        <end position="141"/>
    </location>
</feature>
<dbReference type="InterPro" id="IPR029052">
    <property type="entry name" value="Metallo-depent_PP-like"/>
</dbReference>
<proteinExistence type="inferred from homology"/>
<dbReference type="GO" id="GO:0046872">
    <property type="term" value="F:metal ion binding"/>
    <property type="evidence" value="ECO:0007669"/>
    <property type="project" value="UniProtKB-KW"/>
</dbReference>
<organism evidence="5 6">
    <name type="scientific">Candidatus Mediterraneibacter faecigallinarum</name>
    <dbReference type="NCBI Taxonomy" id="2838669"/>
    <lineage>
        <taxon>Bacteria</taxon>
        <taxon>Bacillati</taxon>
        <taxon>Bacillota</taxon>
        <taxon>Clostridia</taxon>
        <taxon>Lachnospirales</taxon>
        <taxon>Lachnospiraceae</taxon>
        <taxon>Mediterraneibacter</taxon>
    </lineage>
</organism>
<dbReference type="PANTHER" id="PTHR43165:SF1">
    <property type="entry name" value="PHOSPHODIESTERASE MJ0936"/>
    <property type="match status" value="1"/>
</dbReference>
<dbReference type="Gene3D" id="3.60.21.10">
    <property type="match status" value="1"/>
</dbReference>
<dbReference type="NCBIfam" id="TIGR00040">
    <property type="entry name" value="yfcE"/>
    <property type="match status" value="1"/>
</dbReference>
<gene>
    <name evidence="5" type="ORF">H9757_02505</name>
</gene>
<evidence type="ECO:0000256" key="3">
    <source>
        <dbReference type="SAM" id="MobiDB-lite"/>
    </source>
</evidence>
<dbReference type="InterPro" id="IPR053193">
    <property type="entry name" value="MetalloPDE_YfcE-like"/>
</dbReference>
<evidence type="ECO:0000256" key="2">
    <source>
        <dbReference type="RuleBase" id="RU362039"/>
    </source>
</evidence>
<protein>
    <recommendedName>
        <fullName evidence="2">Phosphoesterase</fullName>
        <ecNumber evidence="2">3.1.4.-</ecNumber>
    </recommendedName>
</protein>
<dbReference type="GO" id="GO:0016787">
    <property type="term" value="F:hydrolase activity"/>
    <property type="evidence" value="ECO:0007669"/>
    <property type="project" value="UniProtKB-UniRule"/>
</dbReference>
<dbReference type="InterPro" id="IPR000979">
    <property type="entry name" value="Phosphodiesterase_MJ0936/Vps29"/>
</dbReference>
<dbReference type="EMBL" id="DWWK01000031">
    <property type="protein sequence ID" value="HJC37925.1"/>
    <property type="molecule type" value="Genomic_DNA"/>
</dbReference>
<dbReference type="EC" id="3.1.4.-" evidence="2"/>
<comment type="caution">
    <text evidence="5">The sequence shown here is derived from an EMBL/GenBank/DDBJ whole genome shotgun (WGS) entry which is preliminary data.</text>
</comment>
<evidence type="ECO:0000313" key="6">
    <source>
        <dbReference type="Proteomes" id="UP000823894"/>
    </source>
</evidence>
<keyword evidence="2" id="KW-0479">Metal-binding</keyword>
<feature type="region of interest" description="Disordered" evidence="3">
    <location>
        <begin position="150"/>
        <end position="183"/>
    </location>
</feature>
<reference evidence="5" key="2">
    <citation type="submission" date="2021-04" db="EMBL/GenBank/DDBJ databases">
        <authorList>
            <person name="Gilroy R."/>
        </authorList>
    </citation>
    <scope>NUCLEOTIDE SEQUENCE</scope>
    <source>
        <strain evidence="5">ChiGjej1B1-1692</strain>
    </source>
</reference>
<dbReference type="SUPFAM" id="SSF56300">
    <property type="entry name" value="Metallo-dependent phosphatases"/>
    <property type="match status" value="1"/>
</dbReference>
<feature type="compositionally biased region" description="Basic and acidic residues" evidence="3">
    <location>
        <begin position="166"/>
        <end position="183"/>
    </location>
</feature>
<comment type="cofactor">
    <cofactor evidence="2">
        <name>a divalent metal cation</name>
        <dbReference type="ChEBI" id="CHEBI:60240"/>
    </cofactor>
</comment>
<sequence length="248" mass="28071">MKIAVLSDTHGLLRPEVLRSISECSAVIHAGDINSQKVIDEMKEALKPGAPFYIVRGNNDKEWAEHLPHHLEFTLAGVNFYMVHNKKELPQELSDRQIIIFGHSHKYFEEVKDGRLWLNPGSCGRRRFNQDITMAVLDIEDGKWSVERIDISHEPAGNRGETGAESENRGSRMEGNEHPISIPDEKDLLKVITQIMKRMDKGHDVKRIAGDLKIDPEFAEQICRIRVTHPGVTASGILDKVEVNRTGR</sequence>
<dbReference type="AlphaFoldDB" id="A0A9D2NV27"/>
<accession>A0A9D2NV27</accession>